<keyword evidence="4" id="KW-1185">Reference proteome</keyword>
<reference evidence="2 3" key="2">
    <citation type="submission" date="2018-08" db="EMBL/GenBank/DDBJ databases">
        <title>The draft genome of Acinetobacter sichuanensis strain WCHAc060041.</title>
        <authorList>
            <person name="Qin J."/>
            <person name="Feng Y."/>
            <person name="Zong Z."/>
        </authorList>
    </citation>
    <scope>NUCLEOTIDE SEQUENCE [LARGE SCALE GENOMIC DNA]</scope>
    <source>
        <strain evidence="2 3">WCHAc060041</strain>
    </source>
</reference>
<dbReference type="RefSeq" id="WP_107007481.1">
    <property type="nucleotide sequence ID" value="NZ_JBHRSF010000008.1"/>
</dbReference>
<evidence type="ECO:0000313" key="4">
    <source>
        <dbReference type="Proteomes" id="UP001595455"/>
    </source>
</evidence>
<evidence type="ECO:0000313" key="1">
    <source>
        <dbReference type="EMBL" id="MFC2994783.1"/>
    </source>
</evidence>
<evidence type="ECO:0000313" key="2">
    <source>
        <dbReference type="EMBL" id="RFC84353.1"/>
    </source>
</evidence>
<sequence>MKKLKHLYLRPQDPPFIWLASFVFIAKKEQWTKGEIQKIVQTVKHLDAASCYQTLTSFIENHK</sequence>
<protein>
    <submittedName>
        <fullName evidence="2">Uncharacterized protein</fullName>
    </submittedName>
</protein>
<proteinExistence type="predicted"/>
<name>A0A371YSB2_9GAMM</name>
<comment type="caution">
    <text evidence="2">The sequence shown here is derived from an EMBL/GenBank/DDBJ whole genome shotgun (WGS) entry which is preliminary data.</text>
</comment>
<reference evidence="1" key="1">
    <citation type="journal article" date="2014" name="Int. J. Syst. Evol. Microbiol.">
        <title>Complete genome of a new Firmicutes species belonging to the dominant human colonic microbiota ('Ruminococcus bicirculans') reveals two chromosomes and a selective capacity to utilize plant glucans.</title>
        <authorList>
            <consortium name="NISC Comparative Sequencing Program"/>
            <person name="Wegmann U."/>
            <person name="Louis P."/>
            <person name="Goesmann A."/>
            <person name="Henrissat B."/>
            <person name="Duncan S.H."/>
            <person name="Flint H.J."/>
        </authorList>
    </citation>
    <scope>NUCLEOTIDE SEQUENCE</scope>
    <source>
        <strain evidence="1">KCTC 62575</strain>
    </source>
</reference>
<dbReference type="Proteomes" id="UP000240957">
    <property type="component" value="Unassembled WGS sequence"/>
</dbReference>
<reference evidence="1" key="4">
    <citation type="submission" date="2024-09" db="EMBL/GenBank/DDBJ databases">
        <authorList>
            <person name="Sun Q."/>
            <person name="Mori K."/>
        </authorList>
    </citation>
    <scope>NUCLEOTIDE SEQUENCE</scope>
    <source>
        <strain evidence="1">KCTC 62575</strain>
    </source>
</reference>
<dbReference type="Proteomes" id="UP001595455">
    <property type="component" value="Unassembled WGS sequence"/>
</dbReference>
<dbReference type="EMBL" id="PYIX02000007">
    <property type="protein sequence ID" value="RFC84353.1"/>
    <property type="molecule type" value="Genomic_DNA"/>
</dbReference>
<accession>A0A371YSB2</accession>
<organism evidence="2 3">
    <name type="scientific">Acinetobacter sichuanensis</name>
    <dbReference type="NCBI Taxonomy" id="2136183"/>
    <lineage>
        <taxon>Bacteria</taxon>
        <taxon>Pseudomonadati</taxon>
        <taxon>Pseudomonadota</taxon>
        <taxon>Gammaproteobacteria</taxon>
        <taxon>Moraxellales</taxon>
        <taxon>Moraxellaceae</taxon>
        <taxon>Acinetobacter</taxon>
    </lineage>
</organism>
<dbReference type="EMBL" id="JBHRSF010000008">
    <property type="protein sequence ID" value="MFC2994783.1"/>
    <property type="molecule type" value="Genomic_DNA"/>
</dbReference>
<gene>
    <name evidence="1" type="ORF">ACFODO_05725</name>
    <name evidence="2" type="ORF">C9E89_006700</name>
</gene>
<dbReference type="OrthoDB" id="6710181at2"/>
<reference evidence="4" key="3">
    <citation type="journal article" date="2019" name="Int. J. Syst. Evol. Microbiol.">
        <title>The Global Catalogue of Microorganisms (GCM) 10K type strain sequencing project: providing services to taxonomists for standard genome sequencing and annotation.</title>
        <authorList>
            <consortium name="The Broad Institute Genomics Platform"/>
            <consortium name="The Broad Institute Genome Sequencing Center for Infectious Disease"/>
            <person name="Wu L."/>
            <person name="Ma J."/>
        </authorList>
    </citation>
    <scope>NUCLEOTIDE SEQUENCE [LARGE SCALE GENOMIC DNA]</scope>
    <source>
        <strain evidence="4">KCTC 62575</strain>
    </source>
</reference>
<evidence type="ECO:0000313" key="3">
    <source>
        <dbReference type="Proteomes" id="UP000240957"/>
    </source>
</evidence>
<dbReference type="AlphaFoldDB" id="A0A371YSB2"/>